<proteinExistence type="predicted"/>
<dbReference type="RefSeq" id="WP_312645356.1">
    <property type="nucleotide sequence ID" value="NZ_CP116967.1"/>
</dbReference>
<evidence type="ECO:0000313" key="2">
    <source>
        <dbReference type="EMBL" id="WNM58892.1"/>
    </source>
</evidence>
<keyword evidence="1" id="KW-0812">Transmembrane</keyword>
<organism evidence="2 3">
    <name type="scientific">Candidatus Nitrospira allomarina</name>
    <dbReference type="NCBI Taxonomy" id="3020900"/>
    <lineage>
        <taxon>Bacteria</taxon>
        <taxon>Pseudomonadati</taxon>
        <taxon>Nitrospirota</taxon>
        <taxon>Nitrospiria</taxon>
        <taxon>Nitrospirales</taxon>
        <taxon>Nitrospiraceae</taxon>
        <taxon>Nitrospira</taxon>
    </lineage>
</organism>
<gene>
    <name evidence="2" type="ORF">PP769_03760</name>
</gene>
<feature type="transmembrane region" description="Helical" evidence="1">
    <location>
        <begin position="41"/>
        <end position="59"/>
    </location>
</feature>
<evidence type="ECO:0008006" key="4">
    <source>
        <dbReference type="Google" id="ProtNLM"/>
    </source>
</evidence>
<dbReference type="EMBL" id="CP116967">
    <property type="protein sequence ID" value="WNM58892.1"/>
    <property type="molecule type" value="Genomic_DNA"/>
</dbReference>
<dbReference type="KEGG" id="nall:PP769_03760"/>
<feature type="transmembrane region" description="Helical" evidence="1">
    <location>
        <begin position="66"/>
        <end position="85"/>
    </location>
</feature>
<keyword evidence="3" id="KW-1185">Reference proteome</keyword>
<accession>A0AA96GCH5</accession>
<feature type="transmembrane region" description="Helical" evidence="1">
    <location>
        <begin position="105"/>
        <end position="125"/>
    </location>
</feature>
<dbReference type="Proteomes" id="UP001302719">
    <property type="component" value="Chromosome"/>
</dbReference>
<sequence>MVVIFLFFIAGLWMADGVALLVAPERMIATLRQSLIVAPGFIKWGGVAALLGLVLLFGTRGLPYQPLWMVVGLSMVAKGVFLYAGPDRWRLRIVKWCLERDVVDYRIWGLGLCALSVLLLDALGWGKGL</sequence>
<keyword evidence="1" id="KW-1133">Transmembrane helix</keyword>
<dbReference type="AlphaFoldDB" id="A0AA96GCH5"/>
<name>A0AA96GCH5_9BACT</name>
<protein>
    <recommendedName>
        <fullName evidence="4">DUF2065 domain-containing protein</fullName>
    </recommendedName>
</protein>
<evidence type="ECO:0000256" key="1">
    <source>
        <dbReference type="SAM" id="Phobius"/>
    </source>
</evidence>
<evidence type="ECO:0000313" key="3">
    <source>
        <dbReference type="Proteomes" id="UP001302719"/>
    </source>
</evidence>
<reference evidence="2 3" key="1">
    <citation type="submission" date="2023-01" db="EMBL/GenBank/DDBJ databases">
        <title>Cultivation and genomic characterization of new, ubiquitous marine nitrite-oxidizing bacteria from the Nitrospirales.</title>
        <authorList>
            <person name="Mueller A.J."/>
            <person name="Daebeler A."/>
            <person name="Herbold C.W."/>
            <person name="Kirkegaard R.H."/>
            <person name="Daims H."/>
        </authorList>
    </citation>
    <scope>NUCLEOTIDE SEQUENCE [LARGE SCALE GENOMIC DNA]</scope>
    <source>
        <strain evidence="2 3">VA</strain>
    </source>
</reference>
<keyword evidence="1" id="KW-0472">Membrane</keyword>